<evidence type="ECO:0000256" key="8">
    <source>
        <dbReference type="ARBA" id="ARBA00023180"/>
    </source>
</evidence>
<dbReference type="EMBL" id="JACGCM010002435">
    <property type="protein sequence ID" value="KAF6139877.1"/>
    <property type="molecule type" value="Genomic_DNA"/>
</dbReference>
<proteinExistence type="inferred from homology"/>
<comment type="similarity">
    <text evidence="2">In the N-terminal section; belongs to the PMEI family.</text>
</comment>
<dbReference type="EMBL" id="JACGCM010001056">
    <property type="protein sequence ID" value="KAF6162073.1"/>
    <property type="molecule type" value="Genomic_DNA"/>
</dbReference>
<dbReference type="EC" id="3.1.1.11" evidence="4 10"/>
<evidence type="ECO:0000256" key="9">
    <source>
        <dbReference type="PROSITE-ProRule" id="PRU10040"/>
    </source>
</evidence>
<dbReference type="InterPro" id="IPR000070">
    <property type="entry name" value="Pectinesterase_cat"/>
</dbReference>
<evidence type="ECO:0000256" key="5">
    <source>
        <dbReference type="ARBA" id="ARBA00022801"/>
    </source>
</evidence>
<dbReference type="InterPro" id="IPR035513">
    <property type="entry name" value="Invertase/methylesterase_inhib"/>
</dbReference>
<dbReference type="UniPathway" id="UPA00545">
    <property type="reaction ID" value="UER00823"/>
</dbReference>
<dbReference type="SUPFAM" id="SSF101148">
    <property type="entry name" value="Plant invertase/pectin methylesterase inhibitor"/>
    <property type="match status" value="1"/>
</dbReference>
<evidence type="ECO:0000256" key="3">
    <source>
        <dbReference type="ARBA" id="ARBA00007786"/>
    </source>
</evidence>
<keyword evidence="8" id="KW-0325">Glycoprotein</keyword>
<comment type="pathway">
    <text evidence="1 10">Glycan metabolism; pectin degradation; 2-dehydro-3-deoxy-D-gluconate from pectin: step 1/5.</text>
</comment>
<dbReference type="Pfam" id="PF01095">
    <property type="entry name" value="Pectinesterase"/>
    <property type="match status" value="1"/>
</dbReference>
<sequence length="589" mass="64061">MTHMKELFISVSDSGNHNIPSSTDKNKKKKLFYILLASFLIVGAIIGIVAGVASRKNNSDAVAHHPVLKSSCSVTRYPELCYSAIANAPGATDNLETSKDVIEKSLNLTIFAVQHNYFTIKKLMKRKGLTKREKCALHDCLEMVDETLDELRETEKDIEEYPKKGSLSKAAEDLKILLSAAMTNQDTCIDGFSHEEADKNIRKALLAGQVHVQQMCSNALAMIKNLTDTDMATERRLNGERKLMETDEINITTSYGIIFPSWLSVGDRKLLQSSSVTPNVIVAADGSGNYKTVSAAVAAAPAKSSTRYIIRIKAGIYRENVDIPKTKTNIMFLGDGRSSTIITGSRNVVDGSTTFNSATVAAVGAGFLAKDITFQNTAGPSKHQAVALRVGSDLSAFYQCDMLAYQDTLYVHSLRQFYVKCLVAGTVDFIFGNAASVFQDCDIHARKPNSGQKNMFTAQGRDDPNQNTGIVIQKCRIGATSDLLPVQSSFPTYLGRPWKEYSRTVVMQSTLSNVVNSAGWFPWSGTFALNTLYYAEYANTGAGASTSGRVTWKGFHVIGATEAAQFTVGKFISGSSWLGATGFPFSTGL</sequence>
<dbReference type="GO" id="GO:0004857">
    <property type="term" value="F:enzyme inhibitor activity"/>
    <property type="evidence" value="ECO:0007669"/>
    <property type="project" value="InterPro"/>
</dbReference>
<evidence type="ECO:0000313" key="13">
    <source>
        <dbReference type="EMBL" id="KAF6139877.1"/>
    </source>
</evidence>
<keyword evidence="11" id="KW-0472">Membrane</keyword>
<keyword evidence="10" id="KW-0961">Cell wall biogenesis/degradation</keyword>
<keyword evidence="5 10" id="KW-0378">Hydrolase</keyword>
<dbReference type="Pfam" id="PF04043">
    <property type="entry name" value="PMEI"/>
    <property type="match status" value="1"/>
</dbReference>
<feature type="transmembrane region" description="Helical" evidence="11">
    <location>
        <begin position="31"/>
        <end position="53"/>
    </location>
</feature>
<evidence type="ECO:0000256" key="4">
    <source>
        <dbReference type="ARBA" id="ARBA00013229"/>
    </source>
</evidence>
<keyword evidence="7" id="KW-1015">Disulfide bond</keyword>
<evidence type="ECO:0000313" key="15">
    <source>
        <dbReference type="Proteomes" id="UP000541444"/>
    </source>
</evidence>
<dbReference type="GO" id="GO:0030599">
    <property type="term" value="F:pectinesterase activity"/>
    <property type="evidence" value="ECO:0007669"/>
    <property type="project" value="UniProtKB-UniRule"/>
</dbReference>
<keyword evidence="10" id="KW-0134">Cell wall</keyword>
<keyword evidence="11" id="KW-1133">Transmembrane helix</keyword>
<dbReference type="FunFam" id="2.160.20.10:FF:000001">
    <property type="entry name" value="Pectinesterase"/>
    <property type="match status" value="1"/>
</dbReference>
<dbReference type="InterPro" id="IPR006501">
    <property type="entry name" value="Pectinesterase_inhib_dom"/>
</dbReference>
<evidence type="ECO:0000256" key="6">
    <source>
        <dbReference type="ARBA" id="ARBA00023085"/>
    </source>
</evidence>
<keyword evidence="6 10" id="KW-0063">Aspartyl esterase</keyword>
<comment type="similarity">
    <text evidence="3">In the C-terminal section; belongs to the pectinesterase family.</text>
</comment>
<dbReference type="InterPro" id="IPR012334">
    <property type="entry name" value="Pectin_lyas_fold"/>
</dbReference>
<dbReference type="OrthoDB" id="2019149at2759"/>
<dbReference type="InterPro" id="IPR018040">
    <property type="entry name" value="Pectinesterase_Tyr_AS"/>
</dbReference>
<dbReference type="SMART" id="SM00856">
    <property type="entry name" value="PMEI"/>
    <property type="match status" value="1"/>
</dbReference>
<dbReference type="Gene3D" id="1.20.140.40">
    <property type="entry name" value="Invertase/pectin methylesterase inhibitor family protein"/>
    <property type="match status" value="1"/>
</dbReference>
<keyword evidence="15" id="KW-1185">Reference proteome</keyword>
<dbReference type="GO" id="GO:0045490">
    <property type="term" value="P:pectin catabolic process"/>
    <property type="evidence" value="ECO:0007669"/>
    <property type="project" value="UniProtKB-UniRule"/>
</dbReference>
<evidence type="ECO:0000256" key="7">
    <source>
        <dbReference type="ARBA" id="ARBA00023157"/>
    </source>
</evidence>
<comment type="caution">
    <text evidence="14">The sequence shown here is derived from an EMBL/GenBank/DDBJ whole genome shotgun (WGS) entry which is preliminary data.</text>
</comment>
<comment type="function">
    <text evidence="10">Acts in the modification of cell walls via demethylesterification of cell wall pectin.</text>
</comment>
<organism evidence="14 15">
    <name type="scientific">Kingdonia uniflora</name>
    <dbReference type="NCBI Taxonomy" id="39325"/>
    <lineage>
        <taxon>Eukaryota</taxon>
        <taxon>Viridiplantae</taxon>
        <taxon>Streptophyta</taxon>
        <taxon>Embryophyta</taxon>
        <taxon>Tracheophyta</taxon>
        <taxon>Spermatophyta</taxon>
        <taxon>Magnoliopsida</taxon>
        <taxon>Ranunculales</taxon>
        <taxon>Circaeasteraceae</taxon>
        <taxon>Kingdonia</taxon>
    </lineage>
</organism>
<name>A0A7J7N4L7_9MAGN</name>
<keyword evidence="11" id="KW-0812">Transmembrane</keyword>
<dbReference type="SUPFAM" id="SSF51126">
    <property type="entry name" value="Pectin lyase-like"/>
    <property type="match status" value="1"/>
</dbReference>
<feature type="domain" description="Pectinesterase inhibitor" evidence="12">
    <location>
        <begin position="63"/>
        <end position="222"/>
    </location>
</feature>
<evidence type="ECO:0000259" key="12">
    <source>
        <dbReference type="SMART" id="SM00856"/>
    </source>
</evidence>
<dbReference type="GO" id="GO:0042545">
    <property type="term" value="P:cell wall modification"/>
    <property type="evidence" value="ECO:0007669"/>
    <property type="project" value="UniProtKB-UniRule"/>
</dbReference>
<dbReference type="AlphaFoldDB" id="A0A7J7N4L7"/>
<dbReference type="InterPro" id="IPR033131">
    <property type="entry name" value="Pectinesterase_Asp_AS"/>
</dbReference>
<dbReference type="PANTHER" id="PTHR31707">
    <property type="entry name" value="PECTINESTERASE"/>
    <property type="match status" value="1"/>
</dbReference>
<gene>
    <name evidence="13" type="ORF">GIB67_009724</name>
    <name evidence="14" type="ORF">GIB67_041901</name>
</gene>
<dbReference type="Gene3D" id="2.160.20.10">
    <property type="entry name" value="Single-stranded right-handed beta-helix, Pectin lyase-like"/>
    <property type="match status" value="1"/>
</dbReference>
<reference evidence="14 15" key="1">
    <citation type="journal article" date="2020" name="IScience">
        <title>Genome Sequencing of the Endangered Kingdonia uniflora (Circaeasteraceae, Ranunculales) Reveals Potential Mechanisms of Evolutionary Specialization.</title>
        <authorList>
            <person name="Sun Y."/>
            <person name="Deng T."/>
            <person name="Zhang A."/>
            <person name="Moore M.J."/>
            <person name="Landis J.B."/>
            <person name="Lin N."/>
            <person name="Zhang H."/>
            <person name="Zhang X."/>
            <person name="Huang J."/>
            <person name="Zhang X."/>
            <person name="Sun H."/>
            <person name="Wang H."/>
        </authorList>
    </citation>
    <scope>NUCLEOTIDE SEQUENCE [LARGE SCALE GENOMIC DNA]</scope>
    <source>
        <strain evidence="14">TB1705</strain>
        <tissue evidence="14">Leaf</tissue>
    </source>
</reference>
<evidence type="ECO:0000256" key="1">
    <source>
        <dbReference type="ARBA" id="ARBA00005184"/>
    </source>
</evidence>
<dbReference type="InterPro" id="IPR011050">
    <property type="entry name" value="Pectin_lyase_fold/virulence"/>
</dbReference>
<dbReference type="FunFam" id="1.20.140.40:FF:000010">
    <property type="entry name" value="Pectinesterase"/>
    <property type="match status" value="1"/>
</dbReference>
<evidence type="ECO:0000256" key="10">
    <source>
        <dbReference type="RuleBase" id="RU000589"/>
    </source>
</evidence>
<feature type="active site" evidence="9">
    <location>
        <position position="428"/>
    </location>
</feature>
<evidence type="ECO:0000313" key="14">
    <source>
        <dbReference type="EMBL" id="KAF6162073.1"/>
    </source>
</evidence>
<protein>
    <recommendedName>
        <fullName evidence="4 10">Pectinesterase</fullName>
        <ecNumber evidence="4 10">3.1.1.11</ecNumber>
    </recommendedName>
</protein>
<dbReference type="NCBIfam" id="TIGR01614">
    <property type="entry name" value="PME_inhib"/>
    <property type="match status" value="1"/>
</dbReference>
<comment type="catalytic activity">
    <reaction evidence="10">
        <text>[(1-&gt;4)-alpha-D-galacturonosyl methyl ester](n) + n H2O = [(1-&gt;4)-alpha-D-galacturonosyl](n) + n methanol + n H(+)</text>
        <dbReference type="Rhea" id="RHEA:22380"/>
        <dbReference type="Rhea" id="RHEA-COMP:14570"/>
        <dbReference type="Rhea" id="RHEA-COMP:14573"/>
        <dbReference type="ChEBI" id="CHEBI:15377"/>
        <dbReference type="ChEBI" id="CHEBI:15378"/>
        <dbReference type="ChEBI" id="CHEBI:17790"/>
        <dbReference type="ChEBI" id="CHEBI:140522"/>
        <dbReference type="ChEBI" id="CHEBI:140523"/>
        <dbReference type="EC" id="3.1.1.11"/>
    </reaction>
</comment>
<evidence type="ECO:0000256" key="2">
    <source>
        <dbReference type="ARBA" id="ARBA00006027"/>
    </source>
</evidence>
<keyword evidence="10" id="KW-0964">Secreted</keyword>
<dbReference type="PROSITE" id="PS00800">
    <property type="entry name" value="PECTINESTERASE_1"/>
    <property type="match status" value="1"/>
</dbReference>
<dbReference type="CDD" id="cd15798">
    <property type="entry name" value="PMEI-like_3"/>
    <property type="match status" value="1"/>
</dbReference>
<comment type="subcellular location">
    <subcellularLocation>
        <location evidence="10">Secreted</location>
        <location evidence="10">Cell wall</location>
    </subcellularLocation>
</comment>
<dbReference type="PROSITE" id="PS00503">
    <property type="entry name" value="PECTINESTERASE_2"/>
    <property type="match status" value="1"/>
</dbReference>
<dbReference type="Proteomes" id="UP000541444">
    <property type="component" value="Unassembled WGS sequence"/>
</dbReference>
<accession>A0A7J7N4L7</accession>
<evidence type="ECO:0000256" key="11">
    <source>
        <dbReference type="SAM" id="Phobius"/>
    </source>
</evidence>